<feature type="compositionally biased region" description="Low complexity" evidence="1">
    <location>
        <begin position="141"/>
        <end position="152"/>
    </location>
</feature>
<name>A0A953LEU4_SYMTR</name>
<dbReference type="Pfam" id="PF04346">
    <property type="entry name" value="EutH"/>
    <property type="match status" value="1"/>
</dbReference>
<dbReference type="Proteomes" id="UP000732377">
    <property type="component" value="Unassembled WGS sequence"/>
</dbReference>
<dbReference type="PANTHER" id="PTHR40089">
    <property type="entry name" value="ETHANOLAMINE UTILIZATION PROTEIN EUTH"/>
    <property type="match status" value="1"/>
</dbReference>
<dbReference type="EMBL" id="PIUK01000116">
    <property type="protein sequence ID" value="MBY6276875.1"/>
    <property type="molecule type" value="Genomic_DNA"/>
</dbReference>
<sequence>MMIFMVLGALDRIIGNRFGLGQEFEEGINAMGPLALAMVGVVSIAPVLADVLRPVVVPVYQALGADPSMFATTLLAIDMGGYPLAKELALTPEAGQYASIIHQDRPARRRPGPGRPPAGDHRGEAALLPGLRGHGRGAGGAAEPPGAPAGMERGTGRAVRRRPDVNHRGRPEQIQLLGTAPWRITRSRP</sequence>
<gene>
    <name evidence="2" type="ORF">CWE10_11810</name>
</gene>
<dbReference type="PANTHER" id="PTHR40089:SF1">
    <property type="entry name" value="ETHANOLAMINE PERMEASE EUTH-RELATED"/>
    <property type="match status" value="1"/>
</dbReference>
<dbReference type="GO" id="GO:0005886">
    <property type="term" value="C:plasma membrane"/>
    <property type="evidence" value="ECO:0007669"/>
    <property type="project" value="TreeGrafter"/>
</dbReference>
<dbReference type="InterPro" id="IPR007441">
    <property type="entry name" value="EutH"/>
</dbReference>
<evidence type="ECO:0000256" key="1">
    <source>
        <dbReference type="SAM" id="MobiDB-lite"/>
    </source>
</evidence>
<feature type="region of interest" description="Disordered" evidence="1">
    <location>
        <begin position="101"/>
        <end position="189"/>
    </location>
</feature>
<evidence type="ECO:0000313" key="2">
    <source>
        <dbReference type="EMBL" id="MBY6276875.1"/>
    </source>
</evidence>
<feature type="compositionally biased region" description="Basic and acidic residues" evidence="1">
    <location>
        <begin position="161"/>
        <end position="171"/>
    </location>
</feature>
<protein>
    <submittedName>
        <fullName evidence="2">Uncharacterized protein</fullName>
    </submittedName>
</protein>
<evidence type="ECO:0000313" key="3">
    <source>
        <dbReference type="Proteomes" id="UP000732377"/>
    </source>
</evidence>
<comment type="caution">
    <text evidence="2">The sequence shown here is derived from an EMBL/GenBank/DDBJ whole genome shotgun (WGS) entry which is preliminary data.</text>
</comment>
<organism evidence="2 3">
    <name type="scientific">Symbiobacterium thermophilum</name>
    <dbReference type="NCBI Taxonomy" id="2734"/>
    <lineage>
        <taxon>Bacteria</taxon>
        <taxon>Bacillati</taxon>
        <taxon>Bacillota</taxon>
        <taxon>Clostridia</taxon>
        <taxon>Eubacteriales</taxon>
        <taxon>Symbiobacteriaceae</taxon>
        <taxon>Symbiobacterium</taxon>
    </lineage>
</organism>
<accession>A0A953LEU4</accession>
<dbReference type="GO" id="GO:0034228">
    <property type="term" value="F:ethanolamine transmembrane transporter activity"/>
    <property type="evidence" value="ECO:0007669"/>
    <property type="project" value="InterPro"/>
</dbReference>
<proteinExistence type="predicted"/>
<reference evidence="2" key="1">
    <citation type="submission" date="2017-11" db="EMBL/GenBank/DDBJ databases">
        <title>Three new genomes from thermophilic consortium.</title>
        <authorList>
            <person name="Quaggio R."/>
            <person name="Amgarten D."/>
            <person name="Setubal J.C."/>
        </authorList>
    </citation>
    <scope>NUCLEOTIDE SEQUENCE</scope>
    <source>
        <strain evidence="2">ZCTH01-B2</strain>
    </source>
</reference>
<dbReference type="AlphaFoldDB" id="A0A953LEU4"/>